<sequence length="252" mass="27947">MDVFIALLFALGMMYPSPTVTAENLPALVRIVRQQNKLPMEQMDQVQQTDTEHDFDDDGQSVQQETQQVKFNHQLPKSPSSLASTKQSPPSQSVRAVQSNKSPVALKAVANSSNPLVTNSTNLNQNMSSSIPSDASSPTSRHRQDVPNAPNPTVVNVNIFIHPESDHHHGESADCSHNADPSHHKCQSCPLHNGRSQRKLTNPILMGRKVPRQNFRPLNIDRPLKMTDYQSHNGQNYGAKSQFHSTNNCMVC</sequence>
<feature type="compositionally biased region" description="Polar residues" evidence="1">
    <location>
        <begin position="110"/>
        <end position="127"/>
    </location>
</feature>
<feature type="region of interest" description="Disordered" evidence="1">
    <location>
        <begin position="41"/>
        <end position="152"/>
    </location>
</feature>
<feature type="compositionally biased region" description="Polar residues" evidence="1">
    <location>
        <begin position="60"/>
        <end position="102"/>
    </location>
</feature>
<dbReference type="EnsemblMetazoa" id="AMIN001787-RA">
    <property type="protein sequence ID" value="AMIN001787-PA"/>
    <property type="gene ID" value="AMIN001787"/>
</dbReference>
<evidence type="ECO:0000313" key="4">
    <source>
        <dbReference type="Proteomes" id="UP000075920"/>
    </source>
</evidence>
<evidence type="ECO:0000256" key="1">
    <source>
        <dbReference type="SAM" id="MobiDB-lite"/>
    </source>
</evidence>
<reference evidence="4" key="1">
    <citation type="submission" date="2013-03" db="EMBL/GenBank/DDBJ databases">
        <title>The Genome Sequence of Anopheles minimus MINIMUS1.</title>
        <authorList>
            <consortium name="The Broad Institute Genomics Platform"/>
            <person name="Neafsey D.E."/>
            <person name="Walton C."/>
            <person name="Walker B."/>
            <person name="Young S.K."/>
            <person name="Zeng Q."/>
            <person name="Gargeya S."/>
            <person name="Fitzgerald M."/>
            <person name="Haas B."/>
            <person name="Abouelleil A."/>
            <person name="Allen A.W."/>
            <person name="Alvarado L."/>
            <person name="Arachchi H.M."/>
            <person name="Berlin A.M."/>
            <person name="Chapman S.B."/>
            <person name="Gainer-Dewar J."/>
            <person name="Goldberg J."/>
            <person name="Griggs A."/>
            <person name="Gujja S."/>
            <person name="Hansen M."/>
            <person name="Howarth C."/>
            <person name="Imamovic A."/>
            <person name="Ireland A."/>
            <person name="Larimer J."/>
            <person name="McCowan C."/>
            <person name="Murphy C."/>
            <person name="Pearson M."/>
            <person name="Poon T.W."/>
            <person name="Priest M."/>
            <person name="Roberts A."/>
            <person name="Saif S."/>
            <person name="Shea T."/>
            <person name="Sisk P."/>
            <person name="Sykes S."/>
            <person name="Wortman J."/>
            <person name="Nusbaum C."/>
            <person name="Birren B."/>
        </authorList>
    </citation>
    <scope>NUCLEOTIDE SEQUENCE [LARGE SCALE GENOMIC DNA]</scope>
    <source>
        <strain evidence="4">MINIMUS1</strain>
    </source>
</reference>
<protein>
    <submittedName>
        <fullName evidence="3">Uncharacterized protein</fullName>
    </submittedName>
</protein>
<evidence type="ECO:0000313" key="3">
    <source>
        <dbReference type="EnsemblMetazoa" id="AMIN001787-PA"/>
    </source>
</evidence>
<keyword evidence="2" id="KW-0732">Signal</keyword>
<feature type="compositionally biased region" description="Low complexity" evidence="1">
    <location>
        <begin position="128"/>
        <end position="139"/>
    </location>
</feature>
<reference evidence="3" key="2">
    <citation type="submission" date="2020-05" db="UniProtKB">
        <authorList>
            <consortium name="EnsemblMetazoa"/>
        </authorList>
    </citation>
    <scope>IDENTIFICATION</scope>
    <source>
        <strain evidence="3">MINIMUS1</strain>
    </source>
</reference>
<feature type="signal peptide" evidence="2">
    <location>
        <begin position="1"/>
        <end position="22"/>
    </location>
</feature>
<dbReference type="VEuPathDB" id="VectorBase:AMIN001787"/>
<keyword evidence="4" id="KW-1185">Reference proteome</keyword>
<proteinExistence type="predicted"/>
<dbReference type="AlphaFoldDB" id="A0A182VUP4"/>
<feature type="chain" id="PRO_5012768704" evidence="2">
    <location>
        <begin position="23"/>
        <end position="252"/>
    </location>
</feature>
<name>A0A182VUP4_9DIPT</name>
<evidence type="ECO:0000256" key="2">
    <source>
        <dbReference type="SAM" id="SignalP"/>
    </source>
</evidence>
<dbReference type="Proteomes" id="UP000075920">
    <property type="component" value="Unassembled WGS sequence"/>
</dbReference>
<accession>A0A182VUP4</accession>
<organism evidence="3 4">
    <name type="scientific">Anopheles minimus</name>
    <dbReference type="NCBI Taxonomy" id="112268"/>
    <lineage>
        <taxon>Eukaryota</taxon>
        <taxon>Metazoa</taxon>
        <taxon>Ecdysozoa</taxon>
        <taxon>Arthropoda</taxon>
        <taxon>Hexapoda</taxon>
        <taxon>Insecta</taxon>
        <taxon>Pterygota</taxon>
        <taxon>Neoptera</taxon>
        <taxon>Endopterygota</taxon>
        <taxon>Diptera</taxon>
        <taxon>Nematocera</taxon>
        <taxon>Culicoidea</taxon>
        <taxon>Culicidae</taxon>
        <taxon>Anophelinae</taxon>
        <taxon>Anopheles</taxon>
    </lineage>
</organism>